<dbReference type="OMA" id="RNTNYMG"/>
<feature type="region of interest" description="Disordered" evidence="1">
    <location>
        <begin position="1"/>
        <end position="73"/>
    </location>
</feature>
<sequence>MNSSNQSSPQQPSTPNTGSSTAAAGSSSTPPTSSTYTYTEKPLSDAENFQRNTDHMGGWIKDLDHPDQLTLSN</sequence>
<protein>
    <submittedName>
        <fullName evidence="2">Genomic scaffold, ProqFM164S02</fullName>
    </submittedName>
</protein>
<dbReference type="EMBL" id="HG792016">
    <property type="protein sequence ID" value="CDM32499.1"/>
    <property type="molecule type" value="Genomic_DNA"/>
</dbReference>
<name>W6QE70_PENRF</name>
<evidence type="ECO:0000313" key="2">
    <source>
        <dbReference type="EMBL" id="CDM32499.1"/>
    </source>
</evidence>
<keyword evidence="3" id="KW-1185">Reference proteome</keyword>
<proteinExistence type="predicted"/>
<dbReference type="OrthoDB" id="4366941at2759"/>
<dbReference type="Proteomes" id="UP000030686">
    <property type="component" value="Unassembled WGS sequence"/>
</dbReference>
<evidence type="ECO:0000313" key="3">
    <source>
        <dbReference type="Proteomes" id="UP000030686"/>
    </source>
</evidence>
<accession>W6QE70</accession>
<reference evidence="2" key="1">
    <citation type="journal article" date="2014" name="Nat. Commun.">
        <title>Multiple recent horizontal transfers of a large genomic region in cheese making fungi.</title>
        <authorList>
            <person name="Cheeseman K."/>
            <person name="Ropars J."/>
            <person name="Renault P."/>
            <person name="Dupont J."/>
            <person name="Gouzy J."/>
            <person name="Branca A."/>
            <person name="Abraham A.L."/>
            <person name="Ceppi M."/>
            <person name="Conseiller E."/>
            <person name="Debuchy R."/>
            <person name="Malagnac F."/>
            <person name="Goarin A."/>
            <person name="Silar P."/>
            <person name="Lacoste S."/>
            <person name="Sallet E."/>
            <person name="Bensimon A."/>
            <person name="Giraud T."/>
            <person name="Brygoo Y."/>
        </authorList>
    </citation>
    <scope>NUCLEOTIDE SEQUENCE [LARGE SCALE GENOMIC DNA]</scope>
    <source>
        <strain evidence="2">FM164</strain>
    </source>
</reference>
<evidence type="ECO:0000256" key="1">
    <source>
        <dbReference type="SAM" id="MobiDB-lite"/>
    </source>
</evidence>
<dbReference type="AlphaFoldDB" id="W6QE70"/>
<feature type="compositionally biased region" description="Low complexity" evidence="1">
    <location>
        <begin position="1"/>
        <end position="39"/>
    </location>
</feature>
<organism evidence="2 3">
    <name type="scientific">Penicillium roqueforti (strain FM164)</name>
    <dbReference type="NCBI Taxonomy" id="1365484"/>
    <lineage>
        <taxon>Eukaryota</taxon>
        <taxon>Fungi</taxon>
        <taxon>Dikarya</taxon>
        <taxon>Ascomycota</taxon>
        <taxon>Pezizomycotina</taxon>
        <taxon>Eurotiomycetes</taxon>
        <taxon>Eurotiomycetidae</taxon>
        <taxon>Eurotiales</taxon>
        <taxon>Aspergillaceae</taxon>
        <taxon>Penicillium</taxon>
    </lineage>
</organism>
<gene>
    <name evidence="2" type="ORF">PROQFM164_S02g002650</name>
</gene>